<feature type="region of interest" description="Disordered" evidence="1">
    <location>
        <begin position="1"/>
        <end position="61"/>
    </location>
</feature>
<feature type="compositionally biased region" description="Polar residues" evidence="1">
    <location>
        <begin position="289"/>
        <end position="303"/>
    </location>
</feature>
<evidence type="ECO:0000313" key="3">
    <source>
        <dbReference type="Proteomes" id="UP001148299"/>
    </source>
</evidence>
<name>A0A9W9RP43_PENBR</name>
<dbReference type="AlphaFoldDB" id="A0A9W9RP43"/>
<feature type="compositionally biased region" description="Basic and acidic residues" evidence="1">
    <location>
        <begin position="1"/>
        <end position="17"/>
    </location>
</feature>
<feature type="compositionally biased region" description="Basic and acidic residues" evidence="1">
    <location>
        <begin position="310"/>
        <end position="324"/>
    </location>
</feature>
<gene>
    <name evidence="2" type="ORF">N7541_002042</name>
</gene>
<proteinExistence type="predicted"/>
<feature type="compositionally biased region" description="Polar residues" evidence="1">
    <location>
        <begin position="325"/>
        <end position="339"/>
    </location>
</feature>
<keyword evidence="3" id="KW-1185">Reference proteome</keyword>
<evidence type="ECO:0000313" key="2">
    <source>
        <dbReference type="EMBL" id="KAJ5361198.1"/>
    </source>
</evidence>
<sequence>MDKPEAGKARNDGKHPATESSGKWQHKPDDDDDVDNDGNNQELSHIKNPTSHGDPNQKPGYWARRVLSRPWYTGRRLYVQPGTLLHDLKDMKALREPVLRADKVWSGEDFDRYLNLRTQRVEGIHAHVVGQAIKDFESCTFCRKHALGPFEICVEVPKLDGRKRECSNCLFRTWIKAKGNCDLELTSPLSDHIMDKDDHNGEGEGLSLALQAPSVDGLRLETMATLEDCLGEIDNELKLLRAMIRKKSRQQGGIRHTLNALKELPGVEAVPDSHPEPKSLESATKRQKPSPNTGKVDSGSNIKQEVPSLKVEKDCLKSATKGEKLSSNTEKVKSGSSIKQEVPNLKVEEDCLKSNETKRENDVGIKIESQVRAVKREVEE</sequence>
<feature type="region of interest" description="Disordered" evidence="1">
    <location>
        <begin position="265"/>
        <end position="340"/>
    </location>
</feature>
<evidence type="ECO:0000256" key="1">
    <source>
        <dbReference type="SAM" id="MobiDB-lite"/>
    </source>
</evidence>
<dbReference type="Proteomes" id="UP001148299">
    <property type="component" value="Unassembled WGS sequence"/>
</dbReference>
<accession>A0A9W9RP43</accession>
<dbReference type="EMBL" id="JAPZBR010000002">
    <property type="protein sequence ID" value="KAJ5361198.1"/>
    <property type="molecule type" value="Genomic_DNA"/>
</dbReference>
<organism evidence="2 3">
    <name type="scientific">Penicillium brevicompactum</name>
    <dbReference type="NCBI Taxonomy" id="5074"/>
    <lineage>
        <taxon>Eukaryota</taxon>
        <taxon>Fungi</taxon>
        <taxon>Dikarya</taxon>
        <taxon>Ascomycota</taxon>
        <taxon>Pezizomycotina</taxon>
        <taxon>Eurotiomycetes</taxon>
        <taxon>Eurotiomycetidae</taxon>
        <taxon>Eurotiales</taxon>
        <taxon>Aspergillaceae</taxon>
        <taxon>Penicillium</taxon>
    </lineage>
</organism>
<protein>
    <submittedName>
        <fullName evidence="2">Terpenoid synthase</fullName>
    </submittedName>
</protein>
<feature type="compositionally biased region" description="Polar residues" evidence="1">
    <location>
        <begin position="41"/>
        <end position="54"/>
    </location>
</feature>
<reference evidence="2" key="2">
    <citation type="journal article" date="2023" name="IMA Fungus">
        <title>Comparative genomic study of the Penicillium genus elucidates a diverse pangenome and 15 lateral gene transfer events.</title>
        <authorList>
            <person name="Petersen C."/>
            <person name="Sorensen T."/>
            <person name="Nielsen M.R."/>
            <person name="Sondergaard T.E."/>
            <person name="Sorensen J.L."/>
            <person name="Fitzpatrick D.A."/>
            <person name="Frisvad J.C."/>
            <person name="Nielsen K.L."/>
        </authorList>
    </citation>
    <scope>NUCLEOTIDE SEQUENCE</scope>
    <source>
        <strain evidence="2">IBT 35675</strain>
    </source>
</reference>
<dbReference type="Pfam" id="PF12511">
    <property type="entry name" value="DUF3716"/>
    <property type="match status" value="1"/>
</dbReference>
<reference evidence="2" key="1">
    <citation type="submission" date="2022-12" db="EMBL/GenBank/DDBJ databases">
        <authorList>
            <person name="Petersen C."/>
        </authorList>
    </citation>
    <scope>NUCLEOTIDE SEQUENCE</scope>
    <source>
        <strain evidence="2">IBT 35675</strain>
    </source>
</reference>
<comment type="caution">
    <text evidence="2">The sequence shown here is derived from an EMBL/GenBank/DDBJ whole genome shotgun (WGS) entry which is preliminary data.</text>
</comment>
<dbReference type="InterPro" id="IPR022190">
    <property type="entry name" value="DUF3716"/>
</dbReference>